<dbReference type="AlphaFoldDB" id="A0A385YRI1"/>
<dbReference type="GO" id="GO:0005886">
    <property type="term" value="C:plasma membrane"/>
    <property type="evidence" value="ECO:0007669"/>
    <property type="project" value="UniProtKB-SubCell"/>
</dbReference>
<evidence type="ECO:0000256" key="7">
    <source>
        <dbReference type="SAM" id="MobiDB-lite"/>
    </source>
</evidence>
<feature type="transmembrane region" description="Helical" evidence="8">
    <location>
        <begin position="12"/>
        <end position="33"/>
    </location>
</feature>
<feature type="domain" description="HAMP" evidence="10">
    <location>
        <begin position="206"/>
        <end position="259"/>
    </location>
</feature>
<dbReference type="CDD" id="cd06225">
    <property type="entry name" value="HAMP"/>
    <property type="match status" value="1"/>
</dbReference>
<dbReference type="GO" id="GO:0006935">
    <property type="term" value="P:chemotaxis"/>
    <property type="evidence" value="ECO:0007669"/>
    <property type="project" value="InterPro"/>
</dbReference>
<evidence type="ECO:0000256" key="2">
    <source>
        <dbReference type="ARBA" id="ARBA00022475"/>
    </source>
</evidence>
<dbReference type="Gene3D" id="1.10.287.950">
    <property type="entry name" value="Methyl-accepting chemotaxis protein"/>
    <property type="match status" value="1"/>
</dbReference>
<evidence type="ECO:0000256" key="5">
    <source>
        <dbReference type="ARBA" id="ARBA00029447"/>
    </source>
</evidence>
<keyword evidence="12" id="KW-1185">Reference proteome</keyword>
<evidence type="ECO:0000256" key="4">
    <source>
        <dbReference type="ARBA" id="ARBA00023224"/>
    </source>
</evidence>
<evidence type="ECO:0000256" key="3">
    <source>
        <dbReference type="ARBA" id="ARBA00023136"/>
    </source>
</evidence>
<dbReference type="PANTHER" id="PTHR32089:SF112">
    <property type="entry name" value="LYSOZYME-LIKE PROTEIN-RELATED"/>
    <property type="match status" value="1"/>
</dbReference>
<protein>
    <submittedName>
        <fullName evidence="11">Methyl-accepting chemotaxis protein</fullName>
    </submittedName>
</protein>
<comment type="similarity">
    <text evidence="5">Belongs to the methyl-accepting chemotaxis (MCP) protein family.</text>
</comment>
<dbReference type="PRINTS" id="PR00260">
    <property type="entry name" value="CHEMTRNSDUCR"/>
</dbReference>
<dbReference type="KEGG" id="paek:D3873_01495"/>
<evidence type="ECO:0000259" key="10">
    <source>
        <dbReference type="PROSITE" id="PS50885"/>
    </source>
</evidence>
<dbReference type="Proteomes" id="UP000265725">
    <property type="component" value="Chromosome"/>
</dbReference>
<keyword evidence="4 6" id="KW-0807">Transducer</keyword>
<gene>
    <name evidence="11" type="ORF">D3873_01495</name>
</gene>
<dbReference type="InterPro" id="IPR004090">
    <property type="entry name" value="Chemotax_Me-accpt_rcpt"/>
</dbReference>
<keyword evidence="2" id="KW-1003">Cell membrane</keyword>
<dbReference type="CDD" id="cd11386">
    <property type="entry name" value="MCP_signal"/>
    <property type="match status" value="1"/>
</dbReference>
<feature type="compositionally biased region" description="Polar residues" evidence="7">
    <location>
        <begin position="525"/>
        <end position="534"/>
    </location>
</feature>
<evidence type="ECO:0000259" key="9">
    <source>
        <dbReference type="PROSITE" id="PS50111"/>
    </source>
</evidence>
<dbReference type="Pfam" id="PF00672">
    <property type="entry name" value="HAMP"/>
    <property type="match status" value="1"/>
</dbReference>
<evidence type="ECO:0000256" key="1">
    <source>
        <dbReference type="ARBA" id="ARBA00004236"/>
    </source>
</evidence>
<evidence type="ECO:0000256" key="6">
    <source>
        <dbReference type="PROSITE-ProRule" id="PRU00284"/>
    </source>
</evidence>
<dbReference type="RefSeq" id="WP_119882352.1">
    <property type="nucleotide sequence ID" value="NZ_CP032418.1"/>
</dbReference>
<evidence type="ECO:0000313" key="12">
    <source>
        <dbReference type="Proteomes" id="UP000265725"/>
    </source>
</evidence>
<keyword evidence="3 8" id="KW-0472">Membrane</keyword>
<dbReference type="SMART" id="SM00283">
    <property type="entry name" value="MA"/>
    <property type="match status" value="1"/>
</dbReference>
<dbReference type="SMART" id="SM00304">
    <property type="entry name" value="HAMP"/>
    <property type="match status" value="1"/>
</dbReference>
<organism evidence="11 12">
    <name type="scientific">Paenisporosarcina cavernae</name>
    <dbReference type="NCBI Taxonomy" id="2320858"/>
    <lineage>
        <taxon>Bacteria</taxon>
        <taxon>Bacillati</taxon>
        <taxon>Bacillota</taxon>
        <taxon>Bacilli</taxon>
        <taxon>Bacillales</taxon>
        <taxon>Caryophanaceae</taxon>
        <taxon>Paenisporosarcina</taxon>
    </lineage>
</organism>
<keyword evidence="8" id="KW-0812">Transmembrane</keyword>
<comment type="subcellular location">
    <subcellularLocation>
        <location evidence="1">Cell membrane</location>
    </subcellularLocation>
</comment>
<dbReference type="PANTHER" id="PTHR32089">
    <property type="entry name" value="METHYL-ACCEPTING CHEMOTAXIS PROTEIN MCPB"/>
    <property type="match status" value="1"/>
</dbReference>
<dbReference type="Gene3D" id="6.10.340.10">
    <property type="match status" value="1"/>
</dbReference>
<evidence type="ECO:0000256" key="8">
    <source>
        <dbReference type="SAM" id="Phobius"/>
    </source>
</evidence>
<dbReference type="GO" id="GO:0007165">
    <property type="term" value="P:signal transduction"/>
    <property type="evidence" value="ECO:0007669"/>
    <property type="project" value="UniProtKB-KW"/>
</dbReference>
<evidence type="ECO:0000313" key="11">
    <source>
        <dbReference type="EMBL" id="AYC28607.1"/>
    </source>
</evidence>
<feature type="region of interest" description="Disordered" evidence="7">
    <location>
        <begin position="520"/>
        <end position="545"/>
    </location>
</feature>
<dbReference type="PROSITE" id="PS50111">
    <property type="entry name" value="CHEMOTAXIS_TRANSDUC_2"/>
    <property type="match status" value="1"/>
</dbReference>
<accession>A0A385YRI1</accession>
<dbReference type="SUPFAM" id="SSF58104">
    <property type="entry name" value="Methyl-accepting chemotaxis protein (MCP) signaling domain"/>
    <property type="match status" value="1"/>
</dbReference>
<proteinExistence type="inferred from homology"/>
<dbReference type="OrthoDB" id="9804712at2"/>
<dbReference type="GO" id="GO:0004888">
    <property type="term" value="F:transmembrane signaling receptor activity"/>
    <property type="evidence" value="ECO:0007669"/>
    <property type="project" value="InterPro"/>
</dbReference>
<keyword evidence="8" id="KW-1133">Transmembrane helix</keyword>
<dbReference type="PROSITE" id="PS50885">
    <property type="entry name" value="HAMP"/>
    <property type="match status" value="1"/>
</dbReference>
<dbReference type="EMBL" id="CP032418">
    <property type="protein sequence ID" value="AYC28607.1"/>
    <property type="molecule type" value="Genomic_DNA"/>
</dbReference>
<reference evidence="12" key="1">
    <citation type="submission" date="2018-09" db="EMBL/GenBank/DDBJ databases">
        <authorList>
            <person name="Zhu H."/>
        </authorList>
    </citation>
    <scope>NUCLEOTIDE SEQUENCE [LARGE SCALE GENOMIC DNA]</scope>
    <source>
        <strain evidence="12">K2R23-3</strain>
    </source>
</reference>
<name>A0A385YRI1_9BACL</name>
<dbReference type="InterPro" id="IPR004089">
    <property type="entry name" value="MCPsignal_dom"/>
</dbReference>
<dbReference type="InterPro" id="IPR003660">
    <property type="entry name" value="HAMP_dom"/>
</dbReference>
<sequence length="564" mass="61790">MKRKGFRKVGTKILAGFLSVALLVILLGGYNYLATTKMNDDTESILDRDVQLLISYEELAFNMAQRVALSRAYVLFGDEEYKTSFEDYSEKSKEIQVYILEATPKDGVQDLINKSTEWENHVEEYVFTPYDNGNDRLALQELQQTSQPLAREIMSGFEQVVNERETKMNEKGDTIIAVGKSTQLIVTIITLLVIIASIAIAWFTSRMIANPIRDVMKRMNAIADGDLSHGTMTTKLRDEVGQLIDATNTMNEKMKTIMQQISGVSESVTSQSEELTQSASEVREGSQQIAATMQELAAGSETQARLATELSESMGEFTARVNDTGENGRQLESSTNDVLELTTSGAGLMENSSDQMTRIDGIVKEAYDRVTKLDEQSKQISELVEVIKSISEQTNLLALNAAIEAARAGEHGKGFAVVADEVRKLSEQVADSVTEITGIVGSIQQETSNVASSLQNGYGEVTKGTHQILETKTTFVAINEAIKTMVQNISVMSDNVSAIRENTKEVSIKVEEIAAISEESAAGVEQTTASSLETSSSMEDVSKSSDDLAKMADSLNAMVRQFKL</sequence>
<feature type="domain" description="Methyl-accepting transducer" evidence="9">
    <location>
        <begin position="278"/>
        <end position="528"/>
    </location>
</feature>
<dbReference type="Pfam" id="PF00015">
    <property type="entry name" value="MCPsignal"/>
    <property type="match status" value="1"/>
</dbReference>
<feature type="transmembrane region" description="Helical" evidence="8">
    <location>
        <begin position="184"/>
        <end position="209"/>
    </location>
</feature>